<keyword evidence="2" id="KW-1185">Reference proteome</keyword>
<sequence>MARTGYDPTRLAIDTRENLDGGVRRALLLGGYCQQIAPGTEGDYRREGKFANLLATCLFFHSHPYVFWSLQLTLSVTGLWQLVFPTYYGEYLNLGWILIKGLEETHGTKANYGNKQVSKLDSQI</sequence>
<name>A0ABS8SEH2_DATST</name>
<evidence type="ECO:0000313" key="1">
    <source>
        <dbReference type="EMBL" id="MCD7457259.1"/>
    </source>
</evidence>
<dbReference type="Proteomes" id="UP000823775">
    <property type="component" value="Unassembled WGS sequence"/>
</dbReference>
<organism evidence="1 2">
    <name type="scientific">Datura stramonium</name>
    <name type="common">Jimsonweed</name>
    <name type="synonym">Common thornapple</name>
    <dbReference type="NCBI Taxonomy" id="4076"/>
    <lineage>
        <taxon>Eukaryota</taxon>
        <taxon>Viridiplantae</taxon>
        <taxon>Streptophyta</taxon>
        <taxon>Embryophyta</taxon>
        <taxon>Tracheophyta</taxon>
        <taxon>Spermatophyta</taxon>
        <taxon>Magnoliopsida</taxon>
        <taxon>eudicotyledons</taxon>
        <taxon>Gunneridae</taxon>
        <taxon>Pentapetalae</taxon>
        <taxon>asterids</taxon>
        <taxon>lamiids</taxon>
        <taxon>Solanales</taxon>
        <taxon>Solanaceae</taxon>
        <taxon>Solanoideae</taxon>
        <taxon>Datureae</taxon>
        <taxon>Datura</taxon>
    </lineage>
</organism>
<accession>A0ABS8SEH2</accession>
<gene>
    <name evidence="1" type="ORF">HAX54_034648</name>
</gene>
<evidence type="ECO:0000313" key="2">
    <source>
        <dbReference type="Proteomes" id="UP000823775"/>
    </source>
</evidence>
<protein>
    <submittedName>
        <fullName evidence="1">Uncharacterized protein</fullName>
    </submittedName>
</protein>
<reference evidence="1 2" key="1">
    <citation type="journal article" date="2021" name="BMC Genomics">
        <title>Datura genome reveals duplications of psychoactive alkaloid biosynthetic genes and high mutation rate following tissue culture.</title>
        <authorList>
            <person name="Rajewski A."/>
            <person name="Carter-House D."/>
            <person name="Stajich J."/>
            <person name="Litt A."/>
        </authorList>
    </citation>
    <scope>NUCLEOTIDE SEQUENCE [LARGE SCALE GENOMIC DNA]</scope>
    <source>
        <strain evidence="1">AR-01</strain>
    </source>
</reference>
<comment type="caution">
    <text evidence="1">The sequence shown here is derived from an EMBL/GenBank/DDBJ whole genome shotgun (WGS) entry which is preliminary data.</text>
</comment>
<proteinExistence type="predicted"/>
<dbReference type="EMBL" id="JACEIK010000448">
    <property type="protein sequence ID" value="MCD7457259.1"/>
    <property type="molecule type" value="Genomic_DNA"/>
</dbReference>